<evidence type="ECO:0000256" key="1">
    <source>
        <dbReference type="SAM" id="SignalP"/>
    </source>
</evidence>
<keyword evidence="1" id="KW-0732">Signal</keyword>
<keyword evidence="3" id="KW-1185">Reference proteome</keyword>
<dbReference type="AlphaFoldDB" id="A0A916UG19"/>
<feature type="chain" id="PRO_5037517664" description="Solute-binding protein family 3/N-terminal domain-containing protein" evidence="1">
    <location>
        <begin position="16"/>
        <end position="229"/>
    </location>
</feature>
<evidence type="ECO:0000313" key="2">
    <source>
        <dbReference type="EMBL" id="GGC69679.1"/>
    </source>
</evidence>
<evidence type="ECO:0000313" key="3">
    <source>
        <dbReference type="Proteomes" id="UP000637423"/>
    </source>
</evidence>
<organism evidence="2 3">
    <name type="scientific">Undibacterium terreum</name>
    <dbReference type="NCBI Taxonomy" id="1224302"/>
    <lineage>
        <taxon>Bacteria</taxon>
        <taxon>Pseudomonadati</taxon>
        <taxon>Pseudomonadota</taxon>
        <taxon>Betaproteobacteria</taxon>
        <taxon>Burkholderiales</taxon>
        <taxon>Oxalobacteraceae</taxon>
        <taxon>Undibacterium</taxon>
    </lineage>
</organism>
<reference evidence="2" key="1">
    <citation type="journal article" date="2014" name="Int. J. Syst. Evol. Microbiol.">
        <title>Complete genome sequence of Corynebacterium casei LMG S-19264T (=DSM 44701T), isolated from a smear-ripened cheese.</title>
        <authorList>
            <consortium name="US DOE Joint Genome Institute (JGI-PGF)"/>
            <person name="Walter F."/>
            <person name="Albersmeier A."/>
            <person name="Kalinowski J."/>
            <person name="Ruckert C."/>
        </authorList>
    </citation>
    <scope>NUCLEOTIDE SEQUENCE</scope>
    <source>
        <strain evidence="2">CGMCC 1.10998</strain>
    </source>
</reference>
<dbReference type="Proteomes" id="UP000637423">
    <property type="component" value="Unassembled WGS sequence"/>
</dbReference>
<sequence>MALLFGALFCTSSQAQLVFAVSLDQGPSALMAQRVLLEAYRQLGISLRFEALPNPRIVGGVNAGSIDGVDFRIANTQLGDLQKIAVPIAYEELVVFSTGKRFKVAGYHSLQAYSIGYLSGAKIFEEKLKGMHIDAAPNLESLFNKLDAGRTDVAVDARASYCKARKLGLNKVIILEPSLEKILAYHWLSKRHENLMPKVEGVLKKMKQDDAIRKIQEEVWQEFNAHCGA</sequence>
<dbReference type="EMBL" id="BMED01000001">
    <property type="protein sequence ID" value="GGC69679.1"/>
    <property type="molecule type" value="Genomic_DNA"/>
</dbReference>
<dbReference type="Gene3D" id="3.40.190.10">
    <property type="entry name" value="Periplasmic binding protein-like II"/>
    <property type="match status" value="2"/>
</dbReference>
<dbReference type="PANTHER" id="PTHR35936:SF17">
    <property type="entry name" value="ARGININE-BINDING EXTRACELLULAR PROTEIN ARTP"/>
    <property type="match status" value="1"/>
</dbReference>
<proteinExistence type="predicted"/>
<feature type="signal peptide" evidence="1">
    <location>
        <begin position="1"/>
        <end position="15"/>
    </location>
</feature>
<evidence type="ECO:0008006" key="4">
    <source>
        <dbReference type="Google" id="ProtNLM"/>
    </source>
</evidence>
<name>A0A916UG19_9BURK</name>
<dbReference type="SUPFAM" id="SSF53850">
    <property type="entry name" value="Periplasmic binding protein-like II"/>
    <property type="match status" value="1"/>
</dbReference>
<reference evidence="2" key="2">
    <citation type="submission" date="2020-09" db="EMBL/GenBank/DDBJ databases">
        <authorList>
            <person name="Sun Q."/>
            <person name="Zhou Y."/>
        </authorList>
    </citation>
    <scope>NUCLEOTIDE SEQUENCE</scope>
    <source>
        <strain evidence="2">CGMCC 1.10998</strain>
    </source>
</reference>
<comment type="caution">
    <text evidence="2">The sequence shown here is derived from an EMBL/GenBank/DDBJ whole genome shotgun (WGS) entry which is preliminary data.</text>
</comment>
<accession>A0A916UG19</accession>
<dbReference type="PANTHER" id="PTHR35936">
    <property type="entry name" value="MEMBRANE-BOUND LYTIC MUREIN TRANSGLYCOSYLASE F"/>
    <property type="match status" value="1"/>
</dbReference>
<gene>
    <name evidence="2" type="ORF">GCM10011396_15860</name>
</gene>
<protein>
    <recommendedName>
        <fullName evidence="4">Solute-binding protein family 3/N-terminal domain-containing protein</fullName>
    </recommendedName>
</protein>